<sequence>MRQENVPVIHEQAYLTAIYQRHAPALFAYLNRHAHAPEDTEDLLLEVFLAALERPGFAQLSGSMQEAWLWRVAHNKAVDHLRKQVHRRGISLEHVVEEQYEQDVATPETLTLRGEEYQRLQAHMRRLPTIQQEVVRLRFAHGLKSAEIATVLHKSEGAVRVILSRALKLLRNIYEHEEEEA</sequence>
<reference evidence="8" key="1">
    <citation type="submission" date="2020-10" db="EMBL/GenBank/DDBJ databases">
        <title>Taxonomic study of unclassified bacteria belonging to the class Ktedonobacteria.</title>
        <authorList>
            <person name="Yabe S."/>
            <person name="Wang C.M."/>
            <person name="Zheng Y."/>
            <person name="Sakai Y."/>
            <person name="Cavaletti L."/>
            <person name="Monciardini P."/>
            <person name="Donadio S."/>
        </authorList>
    </citation>
    <scope>NUCLEOTIDE SEQUENCE</scope>
    <source>
        <strain evidence="8">ID150040</strain>
    </source>
</reference>
<gene>
    <name evidence="8" type="ORF">KSF_000260</name>
</gene>
<feature type="domain" description="RNA polymerase sigma factor 70 region 4 type 2" evidence="7">
    <location>
        <begin position="118"/>
        <end position="170"/>
    </location>
</feature>
<evidence type="ECO:0000256" key="4">
    <source>
        <dbReference type="ARBA" id="ARBA00023125"/>
    </source>
</evidence>
<name>A0A8J3MZ31_9CHLR</name>
<dbReference type="Pfam" id="PF04542">
    <property type="entry name" value="Sigma70_r2"/>
    <property type="match status" value="1"/>
</dbReference>
<evidence type="ECO:0000313" key="9">
    <source>
        <dbReference type="Proteomes" id="UP000597444"/>
    </source>
</evidence>
<dbReference type="GO" id="GO:0003677">
    <property type="term" value="F:DNA binding"/>
    <property type="evidence" value="ECO:0007669"/>
    <property type="project" value="UniProtKB-KW"/>
</dbReference>
<keyword evidence="2" id="KW-0805">Transcription regulation</keyword>
<dbReference type="SUPFAM" id="SSF88659">
    <property type="entry name" value="Sigma3 and sigma4 domains of RNA polymerase sigma factors"/>
    <property type="match status" value="1"/>
</dbReference>
<dbReference type="InterPro" id="IPR014284">
    <property type="entry name" value="RNA_pol_sigma-70_dom"/>
</dbReference>
<protein>
    <submittedName>
        <fullName evidence="8">RNA polymerase subunit sigma</fullName>
    </submittedName>
</protein>
<dbReference type="Pfam" id="PF08281">
    <property type="entry name" value="Sigma70_r4_2"/>
    <property type="match status" value="1"/>
</dbReference>
<dbReference type="Gene3D" id="1.10.1740.10">
    <property type="match status" value="1"/>
</dbReference>
<keyword evidence="3" id="KW-0731">Sigma factor</keyword>
<comment type="similarity">
    <text evidence="1">Belongs to the sigma-70 factor family. ECF subfamily.</text>
</comment>
<dbReference type="InterPro" id="IPR013324">
    <property type="entry name" value="RNA_pol_sigma_r3/r4-like"/>
</dbReference>
<evidence type="ECO:0000256" key="2">
    <source>
        <dbReference type="ARBA" id="ARBA00023015"/>
    </source>
</evidence>
<organism evidence="8 9">
    <name type="scientific">Reticulibacter mediterranei</name>
    <dbReference type="NCBI Taxonomy" id="2778369"/>
    <lineage>
        <taxon>Bacteria</taxon>
        <taxon>Bacillati</taxon>
        <taxon>Chloroflexota</taxon>
        <taxon>Ktedonobacteria</taxon>
        <taxon>Ktedonobacterales</taxon>
        <taxon>Reticulibacteraceae</taxon>
        <taxon>Reticulibacter</taxon>
    </lineage>
</organism>
<dbReference type="Gene3D" id="1.10.10.10">
    <property type="entry name" value="Winged helix-like DNA-binding domain superfamily/Winged helix DNA-binding domain"/>
    <property type="match status" value="1"/>
</dbReference>
<evidence type="ECO:0000313" key="8">
    <source>
        <dbReference type="EMBL" id="GHO89978.1"/>
    </source>
</evidence>
<keyword evidence="5" id="KW-0804">Transcription</keyword>
<feature type="domain" description="RNA polymerase sigma-70 region 2" evidence="6">
    <location>
        <begin position="18"/>
        <end position="84"/>
    </location>
</feature>
<evidence type="ECO:0000256" key="3">
    <source>
        <dbReference type="ARBA" id="ARBA00023082"/>
    </source>
</evidence>
<dbReference type="EMBL" id="BNJK01000001">
    <property type="protein sequence ID" value="GHO89978.1"/>
    <property type="molecule type" value="Genomic_DNA"/>
</dbReference>
<evidence type="ECO:0000259" key="6">
    <source>
        <dbReference type="Pfam" id="PF04542"/>
    </source>
</evidence>
<dbReference type="AlphaFoldDB" id="A0A8J3MZ31"/>
<accession>A0A8J3MZ31</accession>
<dbReference type="NCBIfam" id="TIGR02937">
    <property type="entry name" value="sigma70-ECF"/>
    <property type="match status" value="1"/>
</dbReference>
<dbReference type="PANTHER" id="PTHR43133">
    <property type="entry name" value="RNA POLYMERASE ECF-TYPE SIGMA FACTO"/>
    <property type="match status" value="1"/>
</dbReference>
<evidence type="ECO:0000256" key="5">
    <source>
        <dbReference type="ARBA" id="ARBA00023163"/>
    </source>
</evidence>
<dbReference type="PANTHER" id="PTHR43133:SF8">
    <property type="entry name" value="RNA POLYMERASE SIGMA FACTOR HI_1459-RELATED"/>
    <property type="match status" value="1"/>
</dbReference>
<dbReference type="GO" id="GO:0016987">
    <property type="term" value="F:sigma factor activity"/>
    <property type="evidence" value="ECO:0007669"/>
    <property type="project" value="UniProtKB-KW"/>
</dbReference>
<dbReference type="InterPro" id="IPR036388">
    <property type="entry name" value="WH-like_DNA-bd_sf"/>
</dbReference>
<proteinExistence type="inferred from homology"/>
<dbReference type="CDD" id="cd06171">
    <property type="entry name" value="Sigma70_r4"/>
    <property type="match status" value="1"/>
</dbReference>
<dbReference type="Proteomes" id="UP000597444">
    <property type="component" value="Unassembled WGS sequence"/>
</dbReference>
<evidence type="ECO:0000259" key="7">
    <source>
        <dbReference type="Pfam" id="PF08281"/>
    </source>
</evidence>
<dbReference type="GO" id="GO:0006352">
    <property type="term" value="P:DNA-templated transcription initiation"/>
    <property type="evidence" value="ECO:0007669"/>
    <property type="project" value="InterPro"/>
</dbReference>
<keyword evidence="9" id="KW-1185">Reference proteome</keyword>
<dbReference type="InterPro" id="IPR039425">
    <property type="entry name" value="RNA_pol_sigma-70-like"/>
</dbReference>
<comment type="caution">
    <text evidence="8">The sequence shown here is derived from an EMBL/GenBank/DDBJ whole genome shotgun (WGS) entry which is preliminary data.</text>
</comment>
<dbReference type="InterPro" id="IPR013325">
    <property type="entry name" value="RNA_pol_sigma_r2"/>
</dbReference>
<dbReference type="InterPro" id="IPR007627">
    <property type="entry name" value="RNA_pol_sigma70_r2"/>
</dbReference>
<dbReference type="InterPro" id="IPR013249">
    <property type="entry name" value="RNA_pol_sigma70_r4_t2"/>
</dbReference>
<dbReference type="SUPFAM" id="SSF88946">
    <property type="entry name" value="Sigma2 domain of RNA polymerase sigma factors"/>
    <property type="match status" value="1"/>
</dbReference>
<keyword evidence="4" id="KW-0238">DNA-binding</keyword>
<evidence type="ECO:0000256" key="1">
    <source>
        <dbReference type="ARBA" id="ARBA00010641"/>
    </source>
</evidence>
<dbReference type="RefSeq" id="WP_220200992.1">
    <property type="nucleotide sequence ID" value="NZ_BNJK01000001.1"/>
</dbReference>